<dbReference type="PANTHER" id="PTHR37326">
    <property type="entry name" value="BLL3975 PROTEIN"/>
    <property type="match status" value="1"/>
</dbReference>
<evidence type="ECO:0000259" key="5">
    <source>
        <dbReference type="Pfam" id="PF24827"/>
    </source>
</evidence>
<evidence type="ECO:0000256" key="1">
    <source>
        <dbReference type="ARBA" id="ARBA00001947"/>
    </source>
</evidence>
<dbReference type="GO" id="GO:0016788">
    <property type="term" value="F:hydrolase activity, acting on ester bonds"/>
    <property type="evidence" value="ECO:0007669"/>
    <property type="project" value="InterPro"/>
</dbReference>
<dbReference type="EMBL" id="QWEZ01000001">
    <property type="protein sequence ID" value="RRJ85206.1"/>
    <property type="molecule type" value="Genomic_DNA"/>
</dbReference>
<comment type="cofactor">
    <cofactor evidence="1">
        <name>Zn(2+)</name>
        <dbReference type="ChEBI" id="CHEBI:29105"/>
    </cofactor>
</comment>
<evidence type="ECO:0000256" key="4">
    <source>
        <dbReference type="ARBA" id="ARBA00022833"/>
    </source>
</evidence>
<gene>
    <name evidence="6" type="ORF">D0544_09105</name>
</gene>
<evidence type="ECO:0000313" key="6">
    <source>
        <dbReference type="EMBL" id="RRJ85206.1"/>
    </source>
</evidence>
<keyword evidence="3" id="KW-0378">Hydrolase</keyword>
<dbReference type="Pfam" id="PF24827">
    <property type="entry name" value="AstE_AspA_cat"/>
    <property type="match status" value="1"/>
</dbReference>
<keyword evidence="2" id="KW-0479">Metal-binding</keyword>
<protein>
    <recommendedName>
        <fullName evidence="5">Succinylglutamate desuccinylase/Aspartoacylase catalytic domain-containing protein</fullName>
    </recommendedName>
</protein>
<dbReference type="InterPro" id="IPR055438">
    <property type="entry name" value="AstE_AspA_cat"/>
</dbReference>
<dbReference type="Proteomes" id="UP000280792">
    <property type="component" value="Unassembled WGS sequence"/>
</dbReference>
<keyword evidence="7" id="KW-1185">Reference proteome</keyword>
<dbReference type="AlphaFoldDB" id="A0A3P3VUB3"/>
<reference evidence="6 7" key="2">
    <citation type="submission" date="2018-12" db="EMBL/GenBank/DDBJ databases">
        <title>Simiduia agarivorans gen. nov., sp. nov., a marine, agarolytic bacterium isolated from shallow coastal water from Keelung, Taiwan.</title>
        <authorList>
            <person name="Shieh W.Y."/>
        </authorList>
    </citation>
    <scope>NUCLEOTIDE SEQUENCE [LARGE SCALE GENOMIC DNA]</scope>
    <source>
        <strain evidence="6 7">GTF-13</strain>
    </source>
</reference>
<sequence length="378" mass="41789">MSKTINLIPLLSPSLGSERSLKVIRWSGGDGPVTYLQAALHADEWGGIHCLHYLEALLDSALERGELLGTVIMVPVANPIGLGQHLNGYTVGRFDFDYSGNFNRNFPRLAPLAIPLLEARLGSDAEQNNRLVRETLRECLNDLSPQLEAEVLKQRLLELSLEADIVLDLHCDSEATLHLYANRRHQHTAAELAAFVGAPVLLLEESTEGAPFDDANAAPWWQLQEQFPQHAIRNGCFACTLELRGRTDIEAHLARQDAEGVFRFLQQQGVIAGTPERPQRLTEGTPLDGLDAVKAPLAGLVEYCKEVGDLIEAGERVAWIINPYADHHDNQRVPVYAKTGGLLFARRRDKMTRPGHTLAKIAGDHSLAFRKGGKLLEY</sequence>
<dbReference type="PANTHER" id="PTHR37326:SF1">
    <property type="entry name" value="BLL3975 PROTEIN"/>
    <property type="match status" value="1"/>
</dbReference>
<evidence type="ECO:0000256" key="2">
    <source>
        <dbReference type="ARBA" id="ARBA00022723"/>
    </source>
</evidence>
<feature type="domain" description="Succinylglutamate desuccinylase/Aspartoacylase catalytic" evidence="5">
    <location>
        <begin position="31"/>
        <end position="266"/>
    </location>
</feature>
<evidence type="ECO:0000313" key="7">
    <source>
        <dbReference type="Proteomes" id="UP000280792"/>
    </source>
</evidence>
<dbReference type="GO" id="GO:0046872">
    <property type="term" value="F:metal ion binding"/>
    <property type="evidence" value="ECO:0007669"/>
    <property type="project" value="UniProtKB-KW"/>
</dbReference>
<keyword evidence="4" id="KW-0862">Zinc</keyword>
<organism evidence="6 7">
    <name type="scientific">Aestuariirhabdus litorea</name>
    <dbReference type="NCBI Taxonomy" id="2528527"/>
    <lineage>
        <taxon>Bacteria</taxon>
        <taxon>Pseudomonadati</taxon>
        <taxon>Pseudomonadota</taxon>
        <taxon>Gammaproteobacteria</taxon>
        <taxon>Oceanospirillales</taxon>
        <taxon>Aestuariirhabdaceae</taxon>
        <taxon>Aestuariirhabdus</taxon>
    </lineage>
</organism>
<name>A0A3P3VUB3_9GAMM</name>
<proteinExistence type="predicted"/>
<accession>A0A3P3VUB3</accession>
<dbReference type="SUPFAM" id="SSF53187">
    <property type="entry name" value="Zn-dependent exopeptidases"/>
    <property type="match status" value="1"/>
</dbReference>
<dbReference type="Gene3D" id="3.40.630.10">
    <property type="entry name" value="Zn peptidases"/>
    <property type="match status" value="1"/>
</dbReference>
<dbReference type="InterPro" id="IPR053138">
    <property type="entry name" value="N-alpha-Ac-DABA_deacetylase"/>
</dbReference>
<dbReference type="CDD" id="cd06250">
    <property type="entry name" value="M14_PaAOTO_like"/>
    <property type="match status" value="1"/>
</dbReference>
<reference evidence="6 7" key="1">
    <citation type="submission" date="2018-08" db="EMBL/GenBank/DDBJ databases">
        <authorList>
            <person name="Khan S.A."/>
        </authorList>
    </citation>
    <scope>NUCLEOTIDE SEQUENCE [LARGE SCALE GENOMIC DNA]</scope>
    <source>
        <strain evidence="6 7">GTF-13</strain>
    </source>
</reference>
<comment type="caution">
    <text evidence="6">The sequence shown here is derived from an EMBL/GenBank/DDBJ whole genome shotgun (WGS) entry which is preliminary data.</text>
</comment>
<dbReference type="RefSeq" id="WP_125015631.1">
    <property type="nucleotide sequence ID" value="NZ_QWEZ01000001.1"/>
</dbReference>
<evidence type="ECO:0000256" key="3">
    <source>
        <dbReference type="ARBA" id="ARBA00022801"/>
    </source>
</evidence>